<proteinExistence type="predicted"/>
<evidence type="ECO:0000313" key="2">
    <source>
        <dbReference type="Proteomes" id="UP000051783"/>
    </source>
</evidence>
<dbReference type="STRING" id="942150.IV64_GL002215"/>
<keyword evidence="2" id="KW-1185">Reference proteome</keyword>
<dbReference type="InterPro" id="IPR023204">
    <property type="entry name" value="SP1917_dom_sf"/>
</dbReference>
<reference evidence="1 2" key="1">
    <citation type="journal article" date="2015" name="Genome Announc.">
        <title>Expanding the biotechnology potential of lactobacilli through comparative genomics of 213 strains and associated genera.</title>
        <authorList>
            <person name="Sun Z."/>
            <person name="Harris H.M."/>
            <person name="McCann A."/>
            <person name="Guo C."/>
            <person name="Argimon S."/>
            <person name="Zhang W."/>
            <person name="Yang X."/>
            <person name="Jeffery I.B."/>
            <person name="Cooney J.C."/>
            <person name="Kagawa T.F."/>
            <person name="Liu W."/>
            <person name="Song Y."/>
            <person name="Salvetti E."/>
            <person name="Wrobel A."/>
            <person name="Rasinkangas P."/>
            <person name="Parkhill J."/>
            <person name="Rea M.C."/>
            <person name="O'Sullivan O."/>
            <person name="Ritari J."/>
            <person name="Douillard F.P."/>
            <person name="Paul Ross R."/>
            <person name="Yang R."/>
            <person name="Briner A.E."/>
            <person name="Felis G.E."/>
            <person name="de Vos W.M."/>
            <person name="Barrangou R."/>
            <person name="Klaenhammer T.R."/>
            <person name="Caufield P.W."/>
            <person name="Cui Y."/>
            <person name="Zhang H."/>
            <person name="O'Toole P.W."/>
        </authorList>
    </citation>
    <scope>NUCLEOTIDE SEQUENCE [LARGE SCALE GENOMIC DNA]</scope>
    <source>
        <strain evidence="1 2">LMG 26013</strain>
    </source>
</reference>
<comment type="caution">
    <text evidence="1">The sequence shown here is derived from an EMBL/GenBank/DDBJ whole genome shotgun (WGS) entry which is preliminary data.</text>
</comment>
<accession>A0A0R2MHS7</accession>
<dbReference type="EMBL" id="JQCL01000053">
    <property type="protein sequence ID" value="KRO11698.1"/>
    <property type="molecule type" value="Genomic_DNA"/>
</dbReference>
<dbReference type="AlphaFoldDB" id="A0A0R2MHS7"/>
<sequence>MANPKLLQMSFSRIYDAYVQKLARKGQSEQDLRTTITWLTGYSSTALQQQLDNQVSLTTFFTAMPQLNQNADKITGVICGVRVESITDPLMQRIRYLDKLVDELARGKDMAKILRA</sequence>
<protein>
    <recommendedName>
        <fullName evidence="3">DUF2200 domain-containing protein</fullName>
    </recommendedName>
</protein>
<dbReference type="Proteomes" id="UP000051783">
    <property type="component" value="Unassembled WGS sequence"/>
</dbReference>
<dbReference type="InterPro" id="IPR014580">
    <property type="entry name" value="UCP033199"/>
</dbReference>
<dbReference type="PIRSF" id="PIRSF033199">
    <property type="entry name" value="UCP033199"/>
    <property type="match status" value="1"/>
</dbReference>
<dbReference type="PATRIC" id="fig|942150.3.peg.2316"/>
<evidence type="ECO:0008006" key="3">
    <source>
        <dbReference type="Google" id="ProtNLM"/>
    </source>
</evidence>
<dbReference type="Gene3D" id="1.10.8.290">
    <property type="entry name" value="uncharacterized protein sp1917 domain"/>
    <property type="match status" value="1"/>
</dbReference>
<organism evidence="1 2">
    <name type="scientific">Lactiplantibacillus xiangfangensis</name>
    <dbReference type="NCBI Taxonomy" id="942150"/>
    <lineage>
        <taxon>Bacteria</taxon>
        <taxon>Bacillati</taxon>
        <taxon>Bacillota</taxon>
        <taxon>Bacilli</taxon>
        <taxon>Lactobacillales</taxon>
        <taxon>Lactobacillaceae</taxon>
        <taxon>Lactiplantibacillus</taxon>
    </lineage>
</organism>
<dbReference type="Pfam" id="PF09966">
    <property type="entry name" value="DUF2200"/>
    <property type="match status" value="1"/>
</dbReference>
<gene>
    <name evidence="1" type="ORF">IV64_GL002215</name>
</gene>
<dbReference type="RefSeq" id="WP_057705952.1">
    <property type="nucleotide sequence ID" value="NZ_JQCL01000053.1"/>
</dbReference>
<evidence type="ECO:0000313" key="1">
    <source>
        <dbReference type="EMBL" id="KRO11698.1"/>
    </source>
</evidence>
<name>A0A0R2MHS7_9LACO</name>
<dbReference type="OrthoDB" id="3192540at2"/>